<dbReference type="EMBL" id="CP011390">
    <property type="protein sequence ID" value="ANE52251.1"/>
    <property type="molecule type" value="Genomic_DNA"/>
</dbReference>
<dbReference type="RefSeq" id="WP_066406527.1">
    <property type="nucleotide sequence ID" value="NZ_CP011390.1"/>
</dbReference>
<organism evidence="18 19">
    <name type="scientific">Flavisolibacter tropicus</name>
    <dbReference type="NCBI Taxonomy" id="1492898"/>
    <lineage>
        <taxon>Bacteria</taxon>
        <taxon>Pseudomonadati</taxon>
        <taxon>Bacteroidota</taxon>
        <taxon>Chitinophagia</taxon>
        <taxon>Chitinophagales</taxon>
        <taxon>Chitinophagaceae</taxon>
        <taxon>Flavisolibacter</taxon>
    </lineage>
</organism>
<dbReference type="PANTHER" id="PTHR24421">
    <property type="entry name" value="NITRATE/NITRITE SENSOR PROTEIN NARX-RELATED"/>
    <property type="match status" value="1"/>
</dbReference>
<dbReference type="CDD" id="cd16917">
    <property type="entry name" value="HATPase_UhpB-NarQ-NarX-like"/>
    <property type="match status" value="1"/>
</dbReference>
<keyword evidence="10" id="KW-0418">Kinase</keyword>
<keyword evidence="16" id="KW-1133">Transmembrane helix</keyword>
<dbReference type="GO" id="GO:0046872">
    <property type="term" value="F:metal ion binding"/>
    <property type="evidence" value="ECO:0007669"/>
    <property type="project" value="UniProtKB-KW"/>
</dbReference>
<dbReference type="GO" id="GO:0016020">
    <property type="term" value="C:membrane"/>
    <property type="evidence" value="ECO:0007669"/>
    <property type="project" value="InterPro"/>
</dbReference>
<evidence type="ECO:0000256" key="1">
    <source>
        <dbReference type="ARBA" id="ARBA00000085"/>
    </source>
</evidence>
<dbReference type="STRING" id="1492898.SY85_18945"/>
<evidence type="ECO:0000313" key="19">
    <source>
        <dbReference type="Proteomes" id="UP000077177"/>
    </source>
</evidence>
<keyword evidence="12" id="KW-0902">Two-component regulatory system</keyword>
<keyword evidence="6" id="KW-0004">4Fe-4S</keyword>
<evidence type="ECO:0000259" key="17">
    <source>
        <dbReference type="PROSITE" id="PS50109"/>
    </source>
</evidence>
<evidence type="ECO:0000256" key="13">
    <source>
        <dbReference type="ARBA" id="ARBA00023014"/>
    </source>
</evidence>
<evidence type="ECO:0000256" key="5">
    <source>
        <dbReference type="ARBA" id="ARBA00017322"/>
    </source>
</evidence>
<dbReference type="Gene3D" id="3.30.565.10">
    <property type="entry name" value="Histidine kinase-like ATPase, C-terminal domain"/>
    <property type="match status" value="1"/>
</dbReference>
<comment type="catalytic activity">
    <reaction evidence="1">
        <text>ATP + protein L-histidine = ADP + protein N-phospho-L-histidine.</text>
        <dbReference type="EC" id="2.7.13.3"/>
    </reaction>
</comment>
<keyword evidence="19" id="KW-1185">Reference proteome</keyword>
<evidence type="ECO:0000256" key="11">
    <source>
        <dbReference type="ARBA" id="ARBA00023004"/>
    </source>
</evidence>
<evidence type="ECO:0000256" key="12">
    <source>
        <dbReference type="ARBA" id="ARBA00023012"/>
    </source>
</evidence>
<keyword evidence="11" id="KW-0408">Iron</keyword>
<dbReference type="Pfam" id="PF07730">
    <property type="entry name" value="HisKA_3"/>
    <property type="match status" value="1"/>
</dbReference>
<evidence type="ECO:0000256" key="15">
    <source>
        <dbReference type="ARBA" id="ARBA00030800"/>
    </source>
</evidence>
<feature type="transmembrane region" description="Helical" evidence="16">
    <location>
        <begin position="6"/>
        <end position="28"/>
    </location>
</feature>
<comment type="subcellular location">
    <subcellularLocation>
        <location evidence="3">Cytoplasm</location>
    </subcellularLocation>
</comment>
<dbReference type="InterPro" id="IPR011712">
    <property type="entry name" value="Sig_transdc_His_kin_sub3_dim/P"/>
</dbReference>
<dbReference type="InterPro" id="IPR004358">
    <property type="entry name" value="Sig_transdc_His_kin-like_C"/>
</dbReference>
<dbReference type="Pfam" id="PF02518">
    <property type="entry name" value="HATPase_c"/>
    <property type="match status" value="1"/>
</dbReference>
<dbReference type="InterPro" id="IPR005467">
    <property type="entry name" value="His_kinase_dom"/>
</dbReference>
<evidence type="ECO:0000256" key="7">
    <source>
        <dbReference type="ARBA" id="ARBA00022490"/>
    </source>
</evidence>
<protein>
    <recommendedName>
        <fullName evidence="5">Oxygen sensor histidine kinase NreB</fullName>
        <ecNumber evidence="4">2.7.13.3</ecNumber>
    </recommendedName>
    <alternativeName>
        <fullName evidence="15">Nitrogen regulation protein B</fullName>
    </alternativeName>
</protein>
<evidence type="ECO:0000256" key="6">
    <source>
        <dbReference type="ARBA" id="ARBA00022485"/>
    </source>
</evidence>
<comment type="cofactor">
    <cofactor evidence="2">
        <name>[4Fe-4S] cluster</name>
        <dbReference type="ChEBI" id="CHEBI:49883"/>
    </cofactor>
</comment>
<dbReference type="GO" id="GO:0000155">
    <property type="term" value="F:phosphorelay sensor kinase activity"/>
    <property type="evidence" value="ECO:0007669"/>
    <property type="project" value="InterPro"/>
</dbReference>
<evidence type="ECO:0000256" key="9">
    <source>
        <dbReference type="ARBA" id="ARBA00022723"/>
    </source>
</evidence>
<dbReference type="SUPFAM" id="SSF55874">
    <property type="entry name" value="ATPase domain of HSP90 chaperone/DNA topoisomerase II/histidine kinase"/>
    <property type="match status" value="1"/>
</dbReference>
<keyword evidence="7" id="KW-0963">Cytoplasm</keyword>
<keyword evidence="13" id="KW-0411">Iron-sulfur</keyword>
<evidence type="ECO:0000313" key="18">
    <source>
        <dbReference type="EMBL" id="ANE52251.1"/>
    </source>
</evidence>
<evidence type="ECO:0000256" key="10">
    <source>
        <dbReference type="ARBA" id="ARBA00022777"/>
    </source>
</evidence>
<dbReference type="InterPro" id="IPR003594">
    <property type="entry name" value="HATPase_dom"/>
</dbReference>
<dbReference type="OrthoDB" id="5401121at2"/>
<sequence>MDAQETSLYTAIVIASIIIGVIIIYFVVSIISQQRKNLALHKQNILTEITALEKERARIAADLHDELGPLLSAVKMKINSFELADEDDQVEIAKTNQHIDSMVKRVREISFDLMPSALLRKGLIVAIKEFADYIMKSHALHVEVRATDSLSLAEQKAVNLYRIIQEVIHNTLKHAKASHLSIELHTEKNKLVLKTQDDGVGFNPDALGANTGLGLRSLLSRTEIMNGTMYLDSKIGDGTSFTFEIPLA</sequence>
<accession>A0A172TYS0</accession>
<keyword evidence="16" id="KW-0812">Transmembrane</keyword>
<evidence type="ECO:0000256" key="14">
    <source>
        <dbReference type="ARBA" id="ARBA00024827"/>
    </source>
</evidence>
<reference evidence="18 19" key="2">
    <citation type="journal article" date="2016" name="Int. J. Syst. Evol. Microbiol.">
        <title>Flavisolibacter tropicus sp. nov., isolated from tropical soil.</title>
        <authorList>
            <person name="Lee J.J."/>
            <person name="Kang M.S."/>
            <person name="Kim G.S."/>
            <person name="Lee C.S."/>
            <person name="Lim S."/>
            <person name="Lee J."/>
            <person name="Roh S.H."/>
            <person name="Kang H."/>
            <person name="Ha J.M."/>
            <person name="Bae S."/>
            <person name="Jung H.Y."/>
            <person name="Kim M.K."/>
        </authorList>
    </citation>
    <scope>NUCLEOTIDE SEQUENCE [LARGE SCALE GENOMIC DNA]</scope>
    <source>
        <strain evidence="18 19">LCS9</strain>
    </source>
</reference>
<evidence type="ECO:0000256" key="3">
    <source>
        <dbReference type="ARBA" id="ARBA00004496"/>
    </source>
</evidence>
<gene>
    <name evidence="18" type="ORF">SY85_18945</name>
</gene>
<keyword evidence="8" id="KW-0808">Transferase</keyword>
<dbReference type="EC" id="2.7.13.3" evidence="4"/>
<dbReference type="Gene3D" id="1.20.5.1930">
    <property type="match status" value="1"/>
</dbReference>
<dbReference type="KEGG" id="fla:SY85_18945"/>
<dbReference type="GO" id="GO:0046983">
    <property type="term" value="F:protein dimerization activity"/>
    <property type="evidence" value="ECO:0007669"/>
    <property type="project" value="InterPro"/>
</dbReference>
<dbReference type="SMART" id="SM00387">
    <property type="entry name" value="HATPase_c"/>
    <property type="match status" value="1"/>
</dbReference>
<evidence type="ECO:0000256" key="2">
    <source>
        <dbReference type="ARBA" id="ARBA00001966"/>
    </source>
</evidence>
<keyword evidence="9" id="KW-0479">Metal-binding</keyword>
<dbReference type="AlphaFoldDB" id="A0A172TYS0"/>
<name>A0A172TYS0_9BACT</name>
<dbReference type="PRINTS" id="PR00344">
    <property type="entry name" value="BCTRLSENSOR"/>
</dbReference>
<dbReference type="GO" id="GO:0051539">
    <property type="term" value="F:4 iron, 4 sulfur cluster binding"/>
    <property type="evidence" value="ECO:0007669"/>
    <property type="project" value="UniProtKB-KW"/>
</dbReference>
<evidence type="ECO:0000256" key="8">
    <source>
        <dbReference type="ARBA" id="ARBA00022679"/>
    </source>
</evidence>
<dbReference type="GO" id="GO:0005737">
    <property type="term" value="C:cytoplasm"/>
    <property type="evidence" value="ECO:0007669"/>
    <property type="project" value="UniProtKB-SubCell"/>
</dbReference>
<feature type="domain" description="Histidine kinase" evidence="17">
    <location>
        <begin position="62"/>
        <end position="248"/>
    </location>
</feature>
<comment type="function">
    <text evidence="14">Member of the two-component regulatory system NreB/NreC involved in the control of dissimilatory nitrate/nitrite reduction in response to oxygen. NreB functions as a direct oxygen sensor histidine kinase which is autophosphorylated, in the absence of oxygen, probably at the conserved histidine residue, and transfers its phosphate group probably to a conserved aspartate residue of NreC. NreB/NreC activates the expression of the nitrate (narGHJI) and nitrite (nir) reductase operons, as well as the putative nitrate transporter gene narT.</text>
</comment>
<proteinExistence type="predicted"/>
<keyword evidence="16" id="KW-0472">Membrane</keyword>
<dbReference type="Proteomes" id="UP000077177">
    <property type="component" value="Chromosome"/>
</dbReference>
<dbReference type="InterPro" id="IPR036890">
    <property type="entry name" value="HATPase_C_sf"/>
</dbReference>
<dbReference type="InterPro" id="IPR050482">
    <property type="entry name" value="Sensor_HK_TwoCompSys"/>
</dbReference>
<evidence type="ECO:0000256" key="16">
    <source>
        <dbReference type="SAM" id="Phobius"/>
    </source>
</evidence>
<evidence type="ECO:0000256" key="4">
    <source>
        <dbReference type="ARBA" id="ARBA00012438"/>
    </source>
</evidence>
<dbReference type="PROSITE" id="PS50109">
    <property type="entry name" value="HIS_KIN"/>
    <property type="match status" value="1"/>
</dbReference>
<reference evidence="19" key="1">
    <citation type="submission" date="2015-01" db="EMBL/GenBank/DDBJ databases">
        <title>Flavisolibacter sp./LCS9/ whole genome sequencing.</title>
        <authorList>
            <person name="Kim M.K."/>
            <person name="Srinivasan S."/>
            <person name="Lee J.-J."/>
        </authorList>
    </citation>
    <scope>NUCLEOTIDE SEQUENCE [LARGE SCALE GENOMIC DNA]</scope>
    <source>
        <strain evidence="19">LCS9</strain>
    </source>
</reference>